<dbReference type="STRING" id="407036.SAMN05216243_0840"/>
<evidence type="ECO:0000313" key="2">
    <source>
        <dbReference type="EMBL" id="SDJ78414.1"/>
    </source>
</evidence>
<dbReference type="InterPro" id="IPR011256">
    <property type="entry name" value="Reg_factor_effector_dom_sf"/>
</dbReference>
<protein>
    <submittedName>
        <fullName evidence="2">Predicted transcriptional regulator YdeE, contains AraC-type DNA-binding domain</fullName>
    </submittedName>
</protein>
<dbReference type="Proteomes" id="UP000198694">
    <property type="component" value="Unassembled WGS sequence"/>
</dbReference>
<gene>
    <name evidence="2" type="ORF">SAMN05216243_0840</name>
</gene>
<reference evidence="2 3" key="1">
    <citation type="submission" date="2016-10" db="EMBL/GenBank/DDBJ databases">
        <authorList>
            <person name="de Groot N.N."/>
        </authorList>
    </citation>
    <scope>NUCLEOTIDE SEQUENCE [LARGE SCALE GENOMIC DNA]</scope>
    <source>
        <strain evidence="2 3">CGMCC 1.6502</strain>
    </source>
</reference>
<keyword evidence="2" id="KW-0238">DNA-binding</keyword>
<dbReference type="InterPro" id="IPR029442">
    <property type="entry name" value="GyrI-like"/>
</dbReference>
<dbReference type="RefSeq" id="WP_093211342.1">
    <property type="nucleotide sequence ID" value="NZ_FNFL01000001.1"/>
</dbReference>
<dbReference type="SUPFAM" id="SSF55136">
    <property type="entry name" value="Probable bacterial effector-binding domain"/>
    <property type="match status" value="1"/>
</dbReference>
<dbReference type="Gene3D" id="3.20.80.10">
    <property type="entry name" value="Regulatory factor, effector binding domain"/>
    <property type="match status" value="1"/>
</dbReference>
<proteinExistence type="predicted"/>
<evidence type="ECO:0000259" key="1">
    <source>
        <dbReference type="SMART" id="SM00871"/>
    </source>
</evidence>
<evidence type="ECO:0000313" key="3">
    <source>
        <dbReference type="Proteomes" id="UP000198694"/>
    </source>
</evidence>
<dbReference type="OrthoDB" id="2364201at2"/>
<dbReference type="InterPro" id="IPR010499">
    <property type="entry name" value="AraC_E-bd"/>
</dbReference>
<keyword evidence="3" id="KW-1185">Reference proteome</keyword>
<dbReference type="SMART" id="SM00871">
    <property type="entry name" value="AraC_E_bind"/>
    <property type="match status" value="1"/>
</dbReference>
<accession>A0A1G8WJC7</accession>
<dbReference type="EMBL" id="FNFL01000001">
    <property type="protein sequence ID" value="SDJ78414.1"/>
    <property type="molecule type" value="Genomic_DNA"/>
</dbReference>
<feature type="domain" description="AraC effector-binding" evidence="1">
    <location>
        <begin position="4"/>
        <end position="156"/>
    </location>
</feature>
<dbReference type="Pfam" id="PF06445">
    <property type="entry name" value="GyrI-like"/>
    <property type="match status" value="1"/>
</dbReference>
<dbReference type="GO" id="GO:0003677">
    <property type="term" value="F:DNA binding"/>
    <property type="evidence" value="ECO:0007669"/>
    <property type="project" value="UniProtKB-KW"/>
</dbReference>
<dbReference type="AlphaFoldDB" id="A0A1G8WJC7"/>
<sequence>MRSFDYQIVQAPAYRAIGLKWEGPYTEITELKQMINRMSLRVSELRYAVEPDIQLGLSYHTRLDGFVHFSLYQVSEEQKLPDGMIEVYVPSMTYLKTQHRKGQDISRTYQELEASEYQTYTEDGGEYFDNLPIKHERYPAERDAQDPHFEILIPVIKK</sequence>
<name>A0A1G8WJC7_9BACI</name>
<organism evidence="2 3">
    <name type="scientific">Sediminibacillus albus</name>
    <dbReference type="NCBI Taxonomy" id="407036"/>
    <lineage>
        <taxon>Bacteria</taxon>
        <taxon>Bacillati</taxon>
        <taxon>Bacillota</taxon>
        <taxon>Bacilli</taxon>
        <taxon>Bacillales</taxon>
        <taxon>Bacillaceae</taxon>
        <taxon>Sediminibacillus</taxon>
    </lineage>
</organism>